<dbReference type="FunFam" id="3.40.50.10440:FF:000001">
    <property type="entry name" value="Dihydroxyacetone kinase, DhaK subunit"/>
    <property type="match status" value="1"/>
</dbReference>
<dbReference type="GO" id="GO:0005829">
    <property type="term" value="C:cytosol"/>
    <property type="evidence" value="ECO:0007669"/>
    <property type="project" value="TreeGrafter"/>
</dbReference>
<dbReference type="Pfam" id="PF02733">
    <property type="entry name" value="Dak1"/>
    <property type="match status" value="1"/>
</dbReference>
<gene>
    <name evidence="3" type="ORF">MUDAN_MDHGFNIF_00355</name>
</gene>
<dbReference type="InterPro" id="IPR050861">
    <property type="entry name" value="Dihydroxyacetone_Kinase"/>
</dbReference>
<dbReference type="AlphaFoldDB" id="A0A660DVH7"/>
<proteinExistence type="predicted"/>
<reference evidence="3 4" key="1">
    <citation type="submission" date="2018-11" db="EMBL/GenBank/DDBJ databases">
        <authorList>
            <person name="Wuyts S."/>
        </authorList>
    </citation>
    <scope>NUCLEOTIDE SEQUENCE [LARGE SCALE GENOMIC DNA]</scope>
    <source>
        <strain evidence="3">Lactobacillus mudanjiangensis AMBF249</strain>
    </source>
</reference>
<evidence type="ECO:0000259" key="2">
    <source>
        <dbReference type="PROSITE" id="PS51481"/>
    </source>
</evidence>
<dbReference type="PANTHER" id="PTHR28629:SF4">
    <property type="entry name" value="TRIOKINASE_FMN CYCLASE"/>
    <property type="match status" value="1"/>
</dbReference>
<dbReference type="GO" id="GO:0004371">
    <property type="term" value="F:glycerone kinase activity"/>
    <property type="evidence" value="ECO:0007669"/>
    <property type="project" value="UniProtKB-UniRule"/>
</dbReference>
<dbReference type="SUPFAM" id="SSF82549">
    <property type="entry name" value="DAK1/DegV-like"/>
    <property type="match status" value="1"/>
</dbReference>
<evidence type="ECO:0000256" key="1">
    <source>
        <dbReference type="NCBIfam" id="TIGR02362"/>
    </source>
</evidence>
<dbReference type="Gene3D" id="3.40.50.10440">
    <property type="entry name" value="Dihydroxyacetone kinase, domain 1"/>
    <property type="match status" value="1"/>
</dbReference>
<dbReference type="Gene3D" id="3.30.1180.20">
    <property type="entry name" value="Dihydroxyacetone kinase, domain 2"/>
    <property type="match status" value="1"/>
</dbReference>
<dbReference type="NCBIfam" id="TIGR02362">
    <property type="entry name" value="dhaK1b"/>
    <property type="match status" value="1"/>
</dbReference>
<dbReference type="PROSITE" id="PS51481">
    <property type="entry name" value="DHAK"/>
    <property type="match status" value="1"/>
</dbReference>
<keyword evidence="4" id="KW-1185">Reference proteome</keyword>
<protein>
    <recommendedName>
        <fullName evidence="1">DhaKLM operon coactivator DhaQ</fullName>
    </recommendedName>
</protein>
<name>A0A660DVH7_9LACO</name>
<evidence type="ECO:0000313" key="4">
    <source>
        <dbReference type="Proteomes" id="UP000289996"/>
    </source>
</evidence>
<keyword evidence="3" id="KW-0808">Transferase</keyword>
<dbReference type="GO" id="GO:0019563">
    <property type="term" value="P:glycerol catabolic process"/>
    <property type="evidence" value="ECO:0007669"/>
    <property type="project" value="TreeGrafter"/>
</dbReference>
<sequence length="344" mass="37513">MRYNSRKRLKAGVHMQIINEPDQALAQAVQGIQWTYPELAWVPDTYGCYDRHFADNQIPLLAGGGSGHAPAHWGYVGHGMLTGAVMGTIFTPPTAEQIVKVAQAMTHQRRLFLIVKNFPADVKAFKTAQTTLQDQGWDVGMALVADDISVDNASLKQRRRGVAGTVLIHKLLGAAAANGATMAELTTLAQHVTAATKTIGVATSGALIPGQADASFTLNPGEIYYGIGIHGEPGYRQEPFQSSERLAQELISKLRLNFQWHAHDHYAVLVNSLGGITPLELMVFNHDVHELLQLDQLALDFHQAGTFLTSNGMHGLSLTLLHLEQTDWLAALNMPVKTPAWPNH</sequence>
<keyword evidence="3" id="KW-0418">Kinase</keyword>
<dbReference type="InterPro" id="IPR004006">
    <property type="entry name" value="DhaK_dom"/>
</dbReference>
<dbReference type="PANTHER" id="PTHR28629">
    <property type="entry name" value="TRIOKINASE/FMN CYCLASE"/>
    <property type="match status" value="1"/>
</dbReference>
<evidence type="ECO:0000313" key="3">
    <source>
        <dbReference type="EMBL" id="VDG26978.1"/>
    </source>
</evidence>
<feature type="domain" description="DhaK" evidence="2">
    <location>
        <begin position="20"/>
        <end position="341"/>
    </location>
</feature>
<dbReference type="EMBL" id="UYIG01000001">
    <property type="protein sequence ID" value="VDG26978.1"/>
    <property type="molecule type" value="Genomic_DNA"/>
</dbReference>
<dbReference type="Proteomes" id="UP000289996">
    <property type="component" value="Unassembled WGS sequence"/>
</dbReference>
<organism evidence="3 4">
    <name type="scientific">Lactiplantibacillus mudanjiangensis</name>
    <dbReference type="NCBI Taxonomy" id="1296538"/>
    <lineage>
        <taxon>Bacteria</taxon>
        <taxon>Bacillati</taxon>
        <taxon>Bacillota</taxon>
        <taxon>Bacilli</taxon>
        <taxon>Lactobacillales</taxon>
        <taxon>Lactobacillaceae</taxon>
        <taxon>Lactiplantibacillus</taxon>
    </lineage>
</organism>
<accession>A0A660DVH7</accession>
<dbReference type="InterPro" id="IPR012735">
    <property type="entry name" value="DhaK_1b"/>
</dbReference>